<organism evidence="7 8">
    <name type="scientific">Turneriella parva (strain ATCC BAA-1111 / DSM 21527 / NCTC 11395 / H)</name>
    <name type="common">Leptospira parva</name>
    <dbReference type="NCBI Taxonomy" id="869212"/>
    <lineage>
        <taxon>Bacteria</taxon>
        <taxon>Pseudomonadati</taxon>
        <taxon>Spirochaetota</taxon>
        <taxon>Spirochaetia</taxon>
        <taxon>Leptospirales</taxon>
        <taxon>Leptospiraceae</taxon>
        <taxon>Turneriella</taxon>
    </lineage>
</organism>
<evidence type="ECO:0000256" key="2">
    <source>
        <dbReference type="ARBA" id="ARBA00022723"/>
    </source>
</evidence>
<dbReference type="SUPFAM" id="SSF46626">
    <property type="entry name" value="Cytochrome c"/>
    <property type="match status" value="1"/>
</dbReference>
<dbReference type="InterPro" id="IPR036909">
    <property type="entry name" value="Cyt_c-like_dom_sf"/>
</dbReference>
<name>I4B984_TURPD</name>
<feature type="signal peptide" evidence="5">
    <location>
        <begin position="1"/>
        <end position="26"/>
    </location>
</feature>
<evidence type="ECO:0000256" key="4">
    <source>
        <dbReference type="PROSITE-ProRule" id="PRU00433"/>
    </source>
</evidence>
<keyword evidence="1 4" id="KW-0349">Heme</keyword>
<evidence type="ECO:0000256" key="5">
    <source>
        <dbReference type="SAM" id="SignalP"/>
    </source>
</evidence>
<evidence type="ECO:0000313" key="7">
    <source>
        <dbReference type="EMBL" id="AFM13841.1"/>
    </source>
</evidence>
<keyword evidence="3 4" id="KW-0408">Iron</keyword>
<dbReference type="RefSeq" id="WP_014804341.1">
    <property type="nucleotide sequence ID" value="NC_018020.1"/>
</dbReference>
<proteinExistence type="predicted"/>
<gene>
    <name evidence="7" type="ordered locus">Turpa_3202</name>
</gene>
<reference evidence="7 8" key="1">
    <citation type="submission" date="2012-06" db="EMBL/GenBank/DDBJ databases">
        <title>The complete chromosome of genome of Turneriella parva DSM 21527.</title>
        <authorList>
            <consortium name="US DOE Joint Genome Institute (JGI-PGF)"/>
            <person name="Lucas S."/>
            <person name="Han J."/>
            <person name="Lapidus A."/>
            <person name="Bruce D."/>
            <person name="Goodwin L."/>
            <person name="Pitluck S."/>
            <person name="Peters L."/>
            <person name="Kyrpides N."/>
            <person name="Mavromatis K."/>
            <person name="Ivanova N."/>
            <person name="Mikhailova N."/>
            <person name="Chertkov O."/>
            <person name="Detter J.C."/>
            <person name="Tapia R."/>
            <person name="Han C."/>
            <person name="Land M."/>
            <person name="Hauser L."/>
            <person name="Markowitz V."/>
            <person name="Cheng J.-F."/>
            <person name="Hugenholtz P."/>
            <person name="Woyke T."/>
            <person name="Wu D."/>
            <person name="Gronow S."/>
            <person name="Wellnitz S."/>
            <person name="Brambilla E."/>
            <person name="Klenk H.-P."/>
            <person name="Eisen J.A."/>
        </authorList>
    </citation>
    <scope>NUCLEOTIDE SEQUENCE [LARGE SCALE GENOMIC DNA]</scope>
    <source>
        <strain evidence="8">ATCC BAA-1111 / DSM 21527 / NCTC 11395 / H</strain>
    </source>
</reference>
<dbReference type="Proteomes" id="UP000006048">
    <property type="component" value="Chromosome"/>
</dbReference>
<dbReference type="Gene3D" id="1.10.760.10">
    <property type="entry name" value="Cytochrome c-like domain"/>
    <property type="match status" value="1"/>
</dbReference>
<dbReference type="PANTHER" id="PTHR40394">
    <property type="entry name" value="LIPOPROTEIN-RELATED"/>
    <property type="match status" value="1"/>
</dbReference>
<dbReference type="GO" id="GO:0009055">
    <property type="term" value="F:electron transfer activity"/>
    <property type="evidence" value="ECO:0007669"/>
    <property type="project" value="InterPro"/>
</dbReference>
<feature type="domain" description="Cytochrome c" evidence="6">
    <location>
        <begin position="95"/>
        <end position="185"/>
    </location>
</feature>
<evidence type="ECO:0000259" key="6">
    <source>
        <dbReference type="PROSITE" id="PS51007"/>
    </source>
</evidence>
<dbReference type="GO" id="GO:0020037">
    <property type="term" value="F:heme binding"/>
    <property type="evidence" value="ECO:0007669"/>
    <property type="project" value="InterPro"/>
</dbReference>
<dbReference type="PROSITE" id="PS51007">
    <property type="entry name" value="CYTC"/>
    <property type="match status" value="1"/>
</dbReference>
<dbReference type="PATRIC" id="fig|869212.3.peg.3231"/>
<evidence type="ECO:0000256" key="3">
    <source>
        <dbReference type="ARBA" id="ARBA00023004"/>
    </source>
</evidence>
<dbReference type="GO" id="GO:0046872">
    <property type="term" value="F:metal ion binding"/>
    <property type="evidence" value="ECO:0007669"/>
    <property type="project" value="UniProtKB-KW"/>
</dbReference>
<sequence length="189" mass="20680">MKSSFASKAGRGIALVIAAIAVTACAETRREYKYFLDMHYSPAGDTAKFDGIGKRQYDMYEPENTITYNGSPAYPYKKDVDVETAARELKTPATFDLKKGAKKYEIYCAPCHGAQGYADGLVAKKFAGVRPLATAPGKAAERAEGFSLAKIYHIATAGQGAMQGYAPQIQEQDRWNVAAYVKNELQKKK</sequence>
<dbReference type="PROSITE" id="PS51257">
    <property type="entry name" value="PROKAR_LIPOPROTEIN"/>
    <property type="match status" value="1"/>
</dbReference>
<dbReference type="KEGG" id="tpx:Turpa_3202"/>
<protein>
    <submittedName>
        <fullName evidence="7">Quinol:cytochrome c oxidoreductase monoheme cytochrome subunit</fullName>
    </submittedName>
</protein>
<accession>I4B984</accession>
<keyword evidence="8" id="KW-1185">Reference proteome</keyword>
<dbReference type="PANTHER" id="PTHR40394:SF2">
    <property type="entry name" value="QUINOL:CYTOCHROME C OXIDOREDUCTASE MEMBRANE PROTEIN"/>
    <property type="match status" value="1"/>
</dbReference>
<keyword evidence="2 4" id="KW-0479">Metal-binding</keyword>
<dbReference type="STRING" id="869212.Turpa_3202"/>
<keyword evidence="5" id="KW-0732">Signal</keyword>
<evidence type="ECO:0000256" key="1">
    <source>
        <dbReference type="ARBA" id="ARBA00022617"/>
    </source>
</evidence>
<dbReference type="InterPro" id="IPR009056">
    <property type="entry name" value="Cyt_c-like_dom"/>
</dbReference>
<dbReference type="OrthoDB" id="335174at2"/>
<dbReference type="EMBL" id="CP002959">
    <property type="protein sequence ID" value="AFM13841.1"/>
    <property type="molecule type" value="Genomic_DNA"/>
</dbReference>
<dbReference type="HOGENOM" id="CLU_088548_0_0_12"/>
<dbReference type="Pfam" id="PF13442">
    <property type="entry name" value="Cytochrome_CBB3"/>
    <property type="match status" value="1"/>
</dbReference>
<evidence type="ECO:0000313" key="8">
    <source>
        <dbReference type="Proteomes" id="UP000006048"/>
    </source>
</evidence>
<dbReference type="AlphaFoldDB" id="I4B984"/>
<feature type="chain" id="PRO_5003686046" evidence="5">
    <location>
        <begin position="27"/>
        <end position="189"/>
    </location>
</feature>